<dbReference type="Pfam" id="PF00899">
    <property type="entry name" value="ThiF"/>
    <property type="match status" value="1"/>
</dbReference>
<evidence type="ECO:0000313" key="2">
    <source>
        <dbReference type="EMBL" id="MDR7356017.1"/>
    </source>
</evidence>
<dbReference type="SUPFAM" id="SSF69572">
    <property type="entry name" value="Activating enzymes of the ubiquitin-like proteins"/>
    <property type="match status" value="1"/>
</dbReference>
<dbReference type="RefSeq" id="WP_277103525.1">
    <property type="nucleotide sequence ID" value="NZ_BAAAJS010000069.1"/>
</dbReference>
<gene>
    <name evidence="2" type="ORF">J2S37_002555</name>
</gene>
<dbReference type="InterPro" id="IPR035985">
    <property type="entry name" value="Ubiquitin-activating_enz"/>
</dbReference>
<proteinExistence type="predicted"/>
<reference evidence="2 3" key="1">
    <citation type="submission" date="2023-07" db="EMBL/GenBank/DDBJ databases">
        <title>Sequencing the genomes of 1000 actinobacteria strains.</title>
        <authorList>
            <person name="Klenk H.-P."/>
        </authorList>
    </citation>
    <scope>NUCLEOTIDE SEQUENCE [LARGE SCALE GENOMIC DNA]</scope>
    <source>
        <strain evidence="2 3">DSM 44508</strain>
    </source>
</reference>
<evidence type="ECO:0000313" key="3">
    <source>
        <dbReference type="Proteomes" id="UP001183619"/>
    </source>
</evidence>
<dbReference type="PANTHER" id="PTHR10953:SF102">
    <property type="entry name" value="ADENYLYLTRANSFERASE AND SULFURTRANSFERASE MOCS3"/>
    <property type="match status" value="1"/>
</dbReference>
<dbReference type="EMBL" id="JAVDYF010000001">
    <property type="protein sequence ID" value="MDR7356017.1"/>
    <property type="molecule type" value="Genomic_DNA"/>
</dbReference>
<dbReference type="Proteomes" id="UP001183619">
    <property type="component" value="Unassembled WGS sequence"/>
</dbReference>
<protein>
    <submittedName>
        <fullName evidence="2">Molybdopterin/thiamine biosynthesis adenylyltransferase</fullName>
    </submittedName>
</protein>
<comment type="caution">
    <text evidence="2">The sequence shown here is derived from an EMBL/GenBank/DDBJ whole genome shotgun (WGS) entry which is preliminary data.</text>
</comment>
<dbReference type="InterPro" id="IPR000594">
    <property type="entry name" value="ThiF_NAD_FAD-bd"/>
</dbReference>
<sequence length="326" mass="35063">MDVAGFSERDRTHRQRLLPGFDQDRVAAGRVLVVGAGGLGCPVVQALAAAGVGFIQLVDPDVVSWSNLQRQVLFSAADVNSPKVAVAADKARGLQPSITVEPIQEFFDATTAFSLLDGVDVVVDCTDSFAAKYVVADACEITATPLVWGTVLRFEGQLSLFHRGAHLRDVFPTLPDVREDCATAGVLGATTAVVGSLMATEVLKFFSGLPTIEGMLVRYDALTGSCSRFGVLRDPARNPAVNLDAHRIPDVRVDVRELEERNSQLKCADSVHLPLSTLTHTQVEELCATYRGCTVGVFCASGFRAAQFVRQWADVARSFDVVLKVL</sequence>
<dbReference type="PANTHER" id="PTHR10953">
    <property type="entry name" value="UBIQUITIN-ACTIVATING ENZYME E1"/>
    <property type="match status" value="1"/>
</dbReference>
<accession>A0ABU2BBK2</accession>
<evidence type="ECO:0000259" key="1">
    <source>
        <dbReference type="Pfam" id="PF00899"/>
    </source>
</evidence>
<dbReference type="GO" id="GO:0016779">
    <property type="term" value="F:nucleotidyltransferase activity"/>
    <property type="evidence" value="ECO:0007669"/>
    <property type="project" value="UniProtKB-KW"/>
</dbReference>
<dbReference type="Gene3D" id="3.40.50.720">
    <property type="entry name" value="NAD(P)-binding Rossmann-like Domain"/>
    <property type="match status" value="1"/>
</dbReference>
<feature type="domain" description="THIF-type NAD/FAD binding fold" evidence="1">
    <location>
        <begin position="22"/>
        <end position="231"/>
    </location>
</feature>
<keyword evidence="2" id="KW-0808">Transferase</keyword>
<keyword evidence="2" id="KW-0548">Nucleotidyltransferase</keyword>
<dbReference type="CDD" id="cd00757">
    <property type="entry name" value="ThiF_MoeB_HesA_family"/>
    <property type="match status" value="1"/>
</dbReference>
<organism evidence="2 3">
    <name type="scientific">Corynebacterium felinum</name>
    <dbReference type="NCBI Taxonomy" id="131318"/>
    <lineage>
        <taxon>Bacteria</taxon>
        <taxon>Bacillati</taxon>
        <taxon>Actinomycetota</taxon>
        <taxon>Actinomycetes</taxon>
        <taxon>Mycobacteriales</taxon>
        <taxon>Corynebacteriaceae</taxon>
        <taxon>Corynebacterium</taxon>
    </lineage>
</organism>
<name>A0ABU2BBK2_9CORY</name>
<keyword evidence="3" id="KW-1185">Reference proteome</keyword>
<dbReference type="InterPro" id="IPR045886">
    <property type="entry name" value="ThiF/MoeB/HesA"/>
</dbReference>